<evidence type="ECO:0000259" key="4">
    <source>
        <dbReference type="Pfam" id="PF10187"/>
    </source>
</evidence>
<protein>
    <recommendedName>
        <fullName evidence="4">FAM192A/Fyv6 N-terminal domain-containing protein</fullName>
    </recommendedName>
</protein>
<evidence type="ECO:0000256" key="1">
    <source>
        <dbReference type="ARBA" id="ARBA00004123"/>
    </source>
</evidence>
<feature type="region of interest" description="Disordered" evidence="3">
    <location>
        <begin position="1"/>
        <end position="49"/>
    </location>
</feature>
<comment type="caution">
    <text evidence="5">The sequence shown here is derived from an EMBL/GenBank/DDBJ whole genome shotgun (WGS) entry which is preliminary data.</text>
</comment>
<dbReference type="AlphaFoldDB" id="A0A9P7STE2"/>
<accession>A0A9P7STE2</accession>
<sequence>MSRFISAGTILPNADAANPPIISPGQHDNGPASAAAAAPPPGRPHMADTSTEWAAVQKELEEGRRARAAQRSRAAEGGERSLYEVLQANK</sequence>
<dbReference type="EMBL" id="SRPW01004754">
    <property type="protein sequence ID" value="KAG5980480.1"/>
    <property type="molecule type" value="Genomic_DNA"/>
</dbReference>
<gene>
    <name evidence="5" type="ORF">E4U43_006740</name>
</gene>
<dbReference type="Pfam" id="PF10187">
    <property type="entry name" value="FAM192A_Fyv6_N"/>
    <property type="match status" value="1"/>
</dbReference>
<organism evidence="5 6">
    <name type="scientific">Claviceps pusilla</name>
    <dbReference type="NCBI Taxonomy" id="123648"/>
    <lineage>
        <taxon>Eukaryota</taxon>
        <taxon>Fungi</taxon>
        <taxon>Dikarya</taxon>
        <taxon>Ascomycota</taxon>
        <taxon>Pezizomycotina</taxon>
        <taxon>Sordariomycetes</taxon>
        <taxon>Hypocreomycetidae</taxon>
        <taxon>Hypocreales</taxon>
        <taxon>Clavicipitaceae</taxon>
        <taxon>Claviceps</taxon>
    </lineage>
</organism>
<evidence type="ECO:0000313" key="5">
    <source>
        <dbReference type="EMBL" id="KAG5980480.1"/>
    </source>
</evidence>
<dbReference type="InterPro" id="IPR019331">
    <property type="entry name" value="FAM192A/Fyv6_N"/>
</dbReference>
<evidence type="ECO:0000313" key="6">
    <source>
        <dbReference type="Proteomes" id="UP000748025"/>
    </source>
</evidence>
<feature type="non-terminal residue" evidence="5">
    <location>
        <position position="90"/>
    </location>
</feature>
<dbReference type="GO" id="GO:0005634">
    <property type="term" value="C:nucleus"/>
    <property type="evidence" value="ECO:0007669"/>
    <property type="project" value="UniProtKB-SubCell"/>
</dbReference>
<evidence type="ECO:0000256" key="3">
    <source>
        <dbReference type="SAM" id="MobiDB-lite"/>
    </source>
</evidence>
<proteinExistence type="predicted"/>
<keyword evidence="2" id="KW-0539">Nucleus</keyword>
<reference evidence="5" key="1">
    <citation type="journal article" date="2020" name="bioRxiv">
        <title>Whole genome comparisons of ergot fungi reveals the divergence and evolution of species within the genus Claviceps are the result of varying mechanisms driving genome evolution and host range expansion.</title>
        <authorList>
            <person name="Wyka S.A."/>
            <person name="Mondo S.J."/>
            <person name="Liu M."/>
            <person name="Dettman J."/>
            <person name="Nalam V."/>
            <person name="Broders K.D."/>
        </authorList>
    </citation>
    <scope>NUCLEOTIDE SEQUENCE</scope>
    <source>
        <strain evidence="5">CCC 602</strain>
    </source>
</reference>
<feature type="compositionally biased region" description="Basic and acidic residues" evidence="3">
    <location>
        <begin position="73"/>
        <end position="82"/>
    </location>
</feature>
<dbReference type="Proteomes" id="UP000748025">
    <property type="component" value="Unassembled WGS sequence"/>
</dbReference>
<feature type="region of interest" description="Disordered" evidence="3">
    <location>
        <begin position="61"/>
        <end position="90"/>
    </location>
</feature>
<keyword evidence="6" id="KW-1185">Reference proteome</keyword>
<evidence type="ECO:0000256" key="2">
    <source>
        <dbReference type="ARBA" id="ARBA00023242"/>
    </source>
</evidence>
<comment type="subcellular location">
    <subcellularLocation>
        <location evidence="1">Nucleus</location>
    </subcellularLocation>
</comment>
<feature type="domain" description="FAM192A/Fyv6 N-terminal" evidence="4">
    <location>
        <begin position="49"/>
        <end position="90"/>
    </location>
</feature>
<name>A0A9P7STE2_9HYPO</name>